<organism evidence="1">
    <name type="scientific">marine sediment metagenome</name>
    <dbReference type="NCBI Taxonomy" id="412755"/>
    <lineage>
        <taxon>unclassified sequences</taxon>
        <taxon>metagenomes</taxon>
        <taxon>ecological metagenomes</taxon>
    </lineage>
</organism>
<dbReference type="EMBL" id="BARS01016164">
    <property type="protein sequence ID" value="GAF98305.1"/>
    <property type="molecule type" value="Genomic_DNA"/>
</dbReference>
<protein>
    <submittedName>
        <fullName evidence="1">Uncharacterized protein</fullName>
    </submittedName>
</protein>
<proteinExistence type="predicted"/>
<comment type="caution">
    <text evidence="1">The sequence shown here is derived from an EMBL/GenBank/DDBJ whole genome shotgun (WGS) entry which is preliminary data.</text>
</comment>
<reference evidence="1" key="1">
    <citation type="journal article" date="2014" name="Front. Microbiol.">
        <title>High frequency of phylogenetically diverse reductive dehalogenase-homologous genes in deep subseafloor sedimentary metagenomes.</title>
        <authorList>
            <person name="Kawai M."/>
            <person name="Futagami T."/>
            <person name="Toyoda A."/>
            <person name="Takaki Y."/>
            <person name="Nishi S."/>
            <person name="Hori S."/>
            <person name="Arai W."/>
            <person name="Tsubouchi T."/>
            <person name="Morono Y."/>
            <person name="Uchiyama I."/>
            <person name="Ito T."/>
            <person name="Fujiyama A."/>
            <person name="Inagaki F."/>
            <person name="Takami H."/>
        </authorList>
    </citation>
    <scope>NUCLEOTIDE SEQUENCE</scope>
    <source>
        <strain evidence="1">Expedition CK06-06</strain>
    </source>
</reference>
<evidence type="ECO:0000313" key="1">
    <source>
        <dbReference type="EMBL" id="GAF98305.1"/>
    </source>
</evidence>
<name>X0VCJ4_9ZZZZ</name>
<accession>X0VCJ4</accession>
<gene>
    <name evidence="1" type="ORF">S01H1_26651</name>
</gene>
<dbReference type="AlphaFoldDB" id="X0VCJ4"/>
<sequence>MTFYQIIQGLEELSDAELRRLASATRYEVKYREQRRKLEQAVRGVKA</sequence>